<gene>
    <name evidence="3" type="ORF">LZC94_45815</name>
</gene>
<evidence type="ECO:0000256" key="1">
    <source>
        <dbReference type="SAM" id="MobiDB-lite"/>
    </source>
</evidence>
<evidence type="ECO:0008006" key="5">
    <source>
        <dbReference type="Google" id="ProtNLM"/>
    </source>
</evidence>
<accession>A0ABZ2LWL6</accession>
<name>A0ABZ2LWL6_9BACT</name>
<keyword evidence="2" id="KW-0732">Signal</keyword>
<organism evidence="3 4">
    <name type="scientific">Pendulispora albinea</name>
    <dbReference type="NCBI Taxonomy" id="2741071"/>
    <lineage>
        <taxon>Bacteria</taxon>
        <taxon>Pseudomonadati</taxon>
        <taxon>Myxococcota</taxon>
        <taxon>Myxococcia</taxon>
        <taxon>Myxococcales</taxon>
        <taxon>Sorangiineae</taxon>
        <taxon>Pendulisporaceae</taxon>
        <taxon>Pendulispora</taxon>
    </lineage>
</organism>
<dbReference type="RefSeq" id="WP_394824750.1">
    <property type="nucleotide sequence ID" value="NZ_CP089984.1"/>
</dbReference>
<evidence type="ECO:0000313" key="4">
    <source>
        <dbReference type="Proteomes" id="UP001370348"/>
    </source>
</evidence>
<evidence type="ECO:0000256" key="2">
    <source>
        <dbReference type="SAM" id="SignalP"/>
    </source>
</evidence>
<evidence type="ECO:0000313" key="3">
    <source>
        <dbReference type="EMBL" id="WXB15125.1"/>
    </source>
</evidence>
<dbReference type="Proteomes" id="UP001370348">
    <property type="component" value="Chromosome"/>
</dbReference>
<feature type="region of interest" description="Disordered" evidence="1">
    <location>
        <begin position="347"/>
        <end position="367"/>
    </location>
</feature>
<dbReference type="EMBL" id="CP089984">
    <property type="protein sequence ID" value="WXB15125.1"/>
    <property type="molecule type" value="Genomic_DNA"/>
</dbReference>
<feature type="chain" id="PRO_5045231128" description="Lipoprotein" evidence="2">
    <location>
        <begin position="28"/>
        <end position="367"/>
    </location>
</feature>
<proteinExistence type="predicted"/>
<protein>
    <recommendedName>
        <fullName evidence="5">Lipoprotein</fullName>
    </recommendedName>
</protein>
<dbReference type="PROSITE" id="PS51257">
    <property type="entry name" value="PROKAR_LIPOPROTEIN"/>
    <property type="match status" value="1"/>
</dbReference>
<keyword evidence="4" id="KW-1185">Reference proteome</keyword>
<reference evidence="3 4" key="1">
    <citation type="submission" date="2021-12" db="EMBL/GenBank/DDBJ databases">
        <title>Discovery of the Pendulisporaceae a myxobacterial family with distinct sporulation behavior and unique specialized metabolism.</title>
        <authorList>
            <person name="Garcia R."/>
            <person name="Popoff A."/>
            <person name="Bader C.D."/>
            <person name="Loehr J."/>
            <person name="Walesch S."/>
            <person name="Walt C."/>
            <person name="Boldt J."/>
            <person name="Bunk B."/>
            <person name="Haeckl F.J.F.P.J."/>
            <person name="Gunesch A.P."/>
            <person name="Birkelbach J."/>
            <person name="Nuebel U."/>
            <person name="Pietschmann T."/>
            <person name="Bach T."/>
            <person name="Mueller R."/>
        </authorList>
    </citation>
    <scope>NUCLEOTIDE SEQUENCE [LARGE SCALE GENOMIC DNA]</scope>
    <source>
        <strain evidence="3 4">MSr11954</strain>
    </source>
</reference>
<feature type="signal peptide" evidence="2">
    <location>
        <begin position="1"/>
        <end position="27"/>
    </location>
</feature>
<sequence length="367" mass="39887">MKANKVYFVLASILGLACGPLTTSGCAVDEPAETAPEQSARGASALEPTVKGVSELRARAGRNGLLRDEPATVNFDRVRAAFEQKQTFAGKLGIYELAPVADSTVTLRTRAAELGINGEIVKKLNHAAISDGVNELRIGDRSGAEIFLLTNLFHQGEGTYETKSDEDYVALATRRAEVVGKSLPLASLYPYKVRRYKNAVAENEGQPDITTYQIAVAFNQSIDDLPLIGSGGKLVIHMATDGTPVGHESVVRSVQKTVKELDGSALSDPRDAQAEVEARLARRGVDPRQYRVVRSEFGYYRLGRDNTQNVVAPHYGFFYEPVDGVSKKVIEFVPALKDSSLRGIAERDVSENDARKAAHRTAPDARR</sequence>